<dbReference type="AlphaFoldDB" id="A0A7S3CGG2"/>
<evidence type="ECO:0000256" key="5">
    <source>
        <dbReference type="SAM" id="MobiDB-lite"/>
    </source>
</evidence>
<feature type="compositionally biased region" description="Acidic residues" evidence="5">
    <location>
        <begin position="198"/>
        <end position="208"/>
    </location>
</feature>
<evidence type="ECO:0000256" key="1">
    <source>
        <dbReference type="ARBA" id="ARBA00010618"/>
    </source>
</evidence>
<dbReference type="Gene3D" id="2.30.30.30">
    <property type="match status" value="1"/>
</dbReference>
<keyword evidence="2 4" id="KW-0689">Ribosomal protein</keyword>
<dbReference type="PANTHER" id="PTHR12903">
    <property type="entry name" value="MITOCHONDRIAL RIBOSOMAL PROTEIN L24"/>
    <property type="match status" value="1"/>
</dbReference>
<dbReference type="PROSITE" id="PS01108">
    <property type="entry name" value="RIBOSOMAL_L24"/>
    <property type="match status" value="1"/>
</dbReference>
<dbReference type="InterPro" id="IPR008991">
    <property type="entry name" value="Translation_prot_SH3-like_sf"/>
</dbReference>
<proteinExistence type="inferred from homology"/>
<evidence type="ECO:0000259" key="6">
    <source>
        <dbReference type="SMART" id="SM00739"/>
    </source>
</evidence>
<organism evidence="7">
    <name type="scientific">Chloropicon roscoffensis</name>
    <dbReference type="NCBI Taxonomy" id="1461544"/>
    <lineage>
        <taxon>Eukaryota</taxon>
        <taxon>Viridiplantae</taxon>
        <taxon>Chlorophyta</taxon>
        <taxon>Chloropicophyceae</taxon>
        <taxon>Chloropicales</taxon>
        <taxon>Chloropicaceae</taxon>
        <taxon>Chloropicon</taxon>
    </lineage>
</organism>
<dbReference type="GO" id="GO:1990904">
    <property type="term" value="C:ribonucleoprotein complex"/>
    <property type="evidence" value="ECO:0007669"/>
    <property type="project" value="UniProtKB-KW"/>
</dbReference>
<dbReference type="InterPro" id="IPR003256">
    <property type="entry name" value="Ribosomal_uL24"/>
</dbReference>
<feature type="domain" description="KOW" evidence="6">
    <location>
        <begin position="79"/>
        <end position="106"/>
    </location>
</feature>
<dbReference type="InterPro" id="IPR014722">
    <property type="entry name" value="Rib_uL2_dom2"/>
</dbReference>
<dbReference type="GO" id="GO:0005840">
    <property type="term" value="C:ribosome"/>
    <property type="evidence" value="ECO:0007669"/>
    <property type="project" value="UniProtKB-KW"/>
</dbReference>
<evidence type="ECO:0000256" key="4">
    <source>
        <dbReference type="RuleBase" id="RU003477"/>
    </source>
</evidence>
<evidence type="ECO:0000313" key="7">
    <source>
        <dbReference type="EMBL" id="CAE0194177.1"/>
    </source>
</evidence>
<sequence length="208" mass="22454">MMLTAKAHAAGAARACASSLAAGPAAGLRRTWAPAVVSMPSSGMDRRERAASVTARAVKKWVKPEINQNTGKAKRKEMHVREGDTVKVISGKDKGKVGEVVKVYRKGLKAGKIVVDDVNLIKKALKPKQTMGGEEQERGKIILTEAPIHHSNVMLFSKDKQCVSRVGHKVVDGKKLRYLVKTGEVLAEVPRNTRPQQEEDGAGEGGEE</sequence>
<dbReference type="EMBL" id="HBHZ01009466">
    <property type="protein sequence ID" value="CAE0194177.1"/>
    <property type="molecule type" value="Transcribed_RNA"/>
</dbReference>
<dbReference type="Pfam" id="PF17136">
    <property type="entry name" value="ribosomal_L24"/>
    <property type="match status" value="1"/>
</dbReference>
<dbReference type="GO" id="GO:0006412">
    <property type="term" value="P:translation"/>
    <property type="evidence" value="ECO:0007669"/>
    <property type="project" value="InterPro"/>
</dbReference>
<dbReference type="InterPro" id="IPR005825">
    <property type="entry name" value="Ribosomal_uL24_CS"/>
</dbReference>
<dbReference type="Pfam" id="PF00467">
    <property type="entry name" value="KOW"/>
    <property type="match status" value="1"/>
</dbReference>
<dbReference type="CDD" id="cd06089">
    <property type="entry name" value="KOW_RPL26"/>
    <property type="match status" value="1"/>
</dbReference>
<feature type="region of interest" description="Disordered" evidence="5">
    <location>
        <begin position="189"/>
        <end position="208"/>
    </location>
</feature>
<keyword evidence="3 4" id="KW-0687">Ribonucleoprotein</keyword>
<dbReference type="NCBIfam" id="TIGR01079">
    <property type="entry name" value="rplX_bact"/>
    <property type="match status" value="1"/>
</dbReference>
<accession>A0A7S3CGG2</accession>
<dbReference type="InterPro" id="IPR005824">
    <property type="entry name" value="KOW"/>
</dbReference>
<comment type="similarity">
    <text evidence="1 4">Belongs to the universal ribosomal protein uL24 family.</text>
</comment>
<evidence type="ECO:0000256" key="3">
    <source>
        <dbReference type="ARBA" id="ARBA00023274"/>
    </source>
</evidence>
<dbReference type="SMART" id="SM00739">
    <property type="entry name" value="KOW"/>
    <property type="match status" value="1"/>
</dbReference>
<evidence type="ECO:0000256" key="2">
    <source>
        <dbReference type="ARBA" id="ARBA00022980"/>
    </source>
</evidence>
<name>A0A7S3CGG2_9CHLO</name>
<dbReference type="InterPro" id="IPR041988">
    <property type="entry name" value="Ribosomal_uL24_KOW"/>
</dbReference>
<reference evidence="7" key="1">
    <citation type="submission" date="2021-01" db="EMBL/GenBank/DDBJ databases">
        <authorList>
            <person name="Corre E."/>
            <person name="Pelletier E."/>
            <person name="Niang G."/>
            <person name="Scheremetjew M."/>
            <person name="Finn R."/>
            <person name="Kale V."/>
            <person name="Holt S."/>
            <person name="Cochrane G."/>
            <person name="Meng A."/>
            <person name="Brown T."/>
            <person name="Cohen L."/>
        </authorList>
    </citation>
    <scope>NUCLEOTIDE SEQUENCE</scope>
    <source>
        <strain evidence="7">RCC1871</strain>
    </source>
</reference>
<dbReference type="GO" id="GO:0003723">
    <property type="term" value="F:RNA binding"/>
    <property type="evidence" value="ECO:0007669"/>
    <property type="project" value="InterPro"/>
</dbReference>
<protein>
    <recommendedName>
        <fullName evidence="6">KOW domain-containing protein</fullName>
    </recommendedName>
</protein>
<gene>
    <name evidence="7" type="ORF">CROS1456_LOCUS7268</name>
</gene>
<dbReference type="GO" id="GO:0003735">
    <property type="term" value="F:structural constituent of ribosome"/>
    <property type="evidence" value="ECO:0007669"/>
    <property type="project" value="InterPro"/>
</dbReference>
<dbReference type="SUPFAM" id="SSF50104">
    <property type="entry name" value="Translation proteins SH3-like domain"/>
    <property type="match status" value="1"/>
</dbReference>
<dbReference type="HAMAP" id="MF_01326_B">
    <property type="entry name" value="Ribosomal_uL24_B"/>
    <property type="match status" value="1"/>
</dbReference>
<dbReference type="InterPro" id="IPR057264">
    <property type="entry name" value="Ribosomal_uL24_C"/>
</dbReference>